<dbReference type="PANTHER" id="PTHR46569">
    <property type="entry name" value="E3 UBIQUITIN-PROTEIN LIGASE TRAIP"/>
    <property type="match status" value="1"/>
</dbReference>
<dbReference type="InterPro" id="IPR013083">
    <property type="entry name" value="Znf_RING/FYVE/PHD"/>
</dbReference>
<evidence type="ECO:0000313" key="5">
    <source>
        <dbReference type="EMBL" id="KAG5185541.1"/>
    </source>
</evidence>
<dbReference type="GO" id="GO:0061630">
    <property type="term" value="F:ubiquitin protein ligase activity"/>
    <property type="evidence" value="ECO:0007669"/>
    <property type="project" value="TreeGrafter"/>
</dbReference>
<dbReference type="SUPFAM" id="SSF57850">
    <property type="entry name" value="RING/U-box"/>
    <property type="match status" value="1"/>
</dbReference>
<dbReference type="AlphaFoldDB" id="A0A835Z1I2"/>
<dbReference type="GO" id="GO:0005634">
    <property type="term" value="C:nucleus"/>
    <property type="evidence" value="ECO:0007669"/>
    <property type="project" value="TreeGrafter"/>
</dbReference>
<keyword evidence="1" id="KW-0863">Zinc-finger</keyword>
<evidence type="ECO:0000256" key="3">
    <source>
        <dbReference type="SAM" id="MobiDB-lite"/>
    </source>
</evidence>
<dbReference type="InterPro" id="IPR052639">
    <property type="entry name" value="TRAIP_ubiq-protein_ligase"/>
</dbReference>
<accession>A0A835Z1I2</accession>
<dbReference type="Proteomes" id="UP000664859">
    <property type="component" value="Unassembled WGS sequence"/>
</dbReference>
<keyword evidence="6" id="KW-1185">Reference proteome</keyword>
<dbReference type="GO" id="GO:0016567">
    <property type="term" value="P:protein ubiquitination"/>
    <property type="evidence" value="ECO:0007669"/>
    <property type="project" value="TreeGrafter"/>
</dbReference>
<keyword evidence="1" id="KW-0862">Zinc</keyword>
<name>A0A835Z1I2_9STRA</name>
<keyword evidence="2" id="KW-0175">Coiled coil</keyword>
<dbReference type="Gene3D" id="3.30.40.10">
    <property type="entry name" value="Zinc/RING finger domain, C3HC4 (zinc finger)"/>
    <property type="match status" value="1"/>
</dbReference>
<dbReference type="GO" id="GO:0031297">
    <property type="term" value="P:replication fork processing"/>
    <property type="evidence" value="ECO:0007669"/>
    <property type="project" value="TreeGrafter"/>
</dbReference>
<evidence type="ECO:0000259" key="4">
    <source>
        <dbReference type="PROSITE" id="PS50089"/>
    </source>
</evidence>
<dbReference type="PANTHER" id="PTHR46569:SF1">
    <property type="entry name" value="E3 UBIQUITIN-PROTEIN LIGASE RFWD3-RELATED"/>
    <property type="match status" value="1"/>
</dbReference>
<organism evidence="5 6">
    <name type="scientific">Tribonema minus</name>
    <dbReference type="NCBI Taxonomy" id="303371"/>
    <lineage>
        <taxon>Eukaryota</taxon>
        <taxon>Sar</taxon>
        <taxon>Stramenopiles</taxon>
        <taxon>Ochrophyta</taxon>
        <taxon>PX clade</taxon>
        <taxon>Xanthophyceae</taxon>
        <taxon>Tribonematales</taxon>
        <taxon>Tribonemataceae</taxon>
        <taxon>Tribonema</taxon>
    </lineage>
</organism>
<evidence type="ECO:0000256" key="1">
    <source>
        <dbReference type="PROSITE-ProRule" id="PRU00175"/>
    </source>
</evidence>
<sequence>MQQDPATLSFPGCSICFEPLDGHTNGGLAAIKCGHVYHEACLSLWSNTHNSCPQCKQSGAKRATRLYYQAETAADDAAADAAFGAAAAAAAATTAAAPICLDGTDVVAAPQAAAAAAAASAETLQLRQRLAAQDATLLRLAELRGEERAVAAAAAAAAAARAAEAEAAEAAARAELAAARGALNAAEIERIKKRTSVLSAAVMLDARAQDKELLRERRRSERLASDIGALRQRQQQDGYLRAFVDAVGAGDASLDLKFTQATANIMAGGKSWSTFASEQHKMLSYQQGEYKKLFKTNLTLEQQKLELTAAKEEADYQVKSLTQQLKQASHRLRQEQEKLQEHIAEARRRTAAVAPGPTTWGVLPQKRPSDDAENAPLFAKPAAKALKRSSSSSSSSGGIGAAAAAALSIRPSAQDASGGGGGGGANVARAQQRYQSHVNNLQPAKGAATKAPAAAKSTFSGVAQRAQNLLVPNMFATSAMYAKKAPSKQPAAFLRAHGL</sequence>
<dbReference type="GO" id="GO:0008270">
    <property type="term" value="F:zinc ion binding"/>
    <property type="evidence" value="ECO:0007669"/>
    <property type="project" value="UniProtKB-KW"/>
</dbReference>
<proteinExistence type="predicted"/>
<dbReference type="InterPro" id="IPR001841">
    <property type="entry name" value="Znf_RING"/>
</dbReference>
<keyword evidence="1" id="KW-0479">Metal-binding</keyword>
<evidence type="ECO:0000256" key="2">
    <source>
        <dbReference type="SAM" id="Coils"/>
    </source>
</evidence>
<dbReference type="EMBL" id="JAFCMP010000127">
    <property type="protein sequence ID" value="KAG5185541.1"/>
    <property type="molecule type" value="Genomic_DNA"/>
</dbReference>
<evidence type="ECO:0000313" key="6">
    <source>
        <dbReference type="Proteomes" id="UP000664859"/>
    </source>
</evidence>
<dbReference type="PROSITE" id="PS50089">
    <property type="entry name" value="ZF_RING_2"/>
    <property type="match status" value="1"/>
</dbReference>
<protein>
    <recommendedName>
        <fullName evidence="4">RING-type domain-containing protein</fullName>
    </recommendedName>
</protein>
<dbReference type="SMART" id="SM00184">
    <property type="entry name" value="RING"/>
    <property type="match status" value="1"/>
</dbReference>
<feature type="coiled-coil region" evidence="2">
    <location>
        <begin position="153"/>
        <end position="189"/>
    </location>
</feature>
<feature type="region of interest" description="Disordered" evidence="3">
    <location>
        <begin position="346"/>
        <end position="374"/>
    </location>
</feature>
<dbReference type="OrthoDB" id="9984778at2759"/>
<dbReference type="GO" id="GO:0090734">
    <property type="term" value="C:site of DNA damage"/>
    <property type="evidence" value="ECO:0007669"/>
    <property type="project" value="TreeGrafter"/>
</dbReference>
<feature type="domain" description="RING-type" evidence="4">
    <location>
        <begin position="13"/>
        <end position="56"/>
    </location>
</feature>
<dbReference type="Pfam" id="PF13639">
    <property type="entry name" value="zf-RING_2"/>
    <property type="match status" value="1"/>
</dbReference>
<comment type="caution">
    <text evidence="5">The sequence shown here is derived from an EMBL/GenBank/DDBJ whole genome shotgun (WGS) entry which is preliminary data.</text>
</comment>
<reference evidence="5" key="1">
    <citation type="submission" date="2021-02" db="EMBL/GenBank/DDBJ databases">
        <title>First Annotated Genome of the Yellow-green Alga Tribonema minus.</title>
        <authorList>
            <person name="Mahan K.M."/>
        </authorList>
    </citation>
    <scope>NUCLEOTIDE SEQUENCE</scope>
    <source>
        <strain evidence="5">UTEX B ZZ1240</strain>
    </source>
</reference>
<gene>
    <name evidence="5" type="ORF">JKP88DRAFT_268289</name>
</gene>